<organism evidence="6">
    <name type="scientific">viral metagenome</name>
    <dbReference type="NCBI Taxonomy" id="1070528"/>
    <lineage>
        <taxon>unclassified sequences</taxon>
        <taxon>metagenomes</taxon>
        <taxon>organismal metagenomes</taxon>
    </lineage>
</organism>
<keyword evidence="3 5" id="KW-1133">Transmembrane helix</keyword>
<protein>
    <recommendedName>
        <fullName evidence="7">Inhibitor of apoptosis-promoting Bax1</fullName>
    </recommendedName>
</protein>
<keyword evidence="4 5" id="KW-0472">Membrane</keyword>
<evidence type="ECO:0000256" key="2">
    <source>
        <dbReference type="ARBA" id="ARBA00022692"/>
    </source>
</evidence>
<evidence type="ECO:0000313" key="6">
    <source>
        <dbReference type="EMBL" id="QHT21134.1"/>
    </source>
</evidence>
<dbReference type="EMBL" id="MN739686">
    <property type="protein sequence ID" value="QHT21134.1"/>
    <property type="molecule type" value="Genomic_DNA"/>
</dbReference>
<proteinExistence type="predicted"/>
<accession>A0A6C0DWR4</accession>
<feature type="transmembrane region" description="Helical" evidence="5">
    <location>
        <begin position="150"/>
        <end position="171"/>
    </location>
</feature>
<evidence type="ECO:0000256" key="5">
    <source>
        <dbReference type="SAM" id="Phobius"/>
    </source>
</evidence>
<feature type="transmembrane region" description="Helical" evidence="5">
    <location>
        <begin position="207"/>
        <end position="226"/>
    </location>
</feature>
<name>A0A6C0DWR4_9ZZZZ</name>
<feature type="transmembrane region" description="Helical" evidence="5">
    <location>
        <begin position="65"/>
        <end position="84"/>
    </location>
</feature>
<feature type="transmembrane region" description="Helical" evidence="5">
    <location>
        <begin position="90"/>
        <end position="107"/>
    </location>
</feature>
<dbReference type="Pfam" id="PF01027">
    <property type="entry name" value="Bax1-I"/>
    <property type="match status" value="1"/>
</dbReference>
<comment type="subcellular location">
    <subcellularLocation>
        <location evidence="1">Membrane</location>
        <topology evidence="1">Multi-pass membrane protein</topology>
    </subcellularLocation>
</comment>
<keyword evidence="2 5" id="KW-0812">Transmembrane</keyword>
<evidence type="ECO:0000256" key="1">
    <source>
        <dbReference type="ARBA" id="ARBA00004141"/>
    </source>
</evidence>
<feature type="transmembrane region" description="Helical" evidence="5">
    <location>
        <begin position="27"/>
        <end position="45"/>
    </location>
</feature>
<evidence type="ECO:0000256" key="3">
    <source>
        <dbReference type="ARBA" id="ARBA00022989"/>
    </source>
</evidence>
<evidence type="ECO:0008006" key="7">
    <source>
        <dbReference type="Google" id="ProtNLM"/>
    </source>
</evidence>
<feature type="transmembrane region" description="Helical" evidence="5">
    <location>
        <begin position="178"/>
        <end position="195"/>
    </location>
</feature>
<dbReference type="InterPro" id="IPR006214">
    <property type="entry name" value="Bax_inhibitor_1-related"/>
</dbReference>
<dbReference type="GO" id="GO:0016020">
    <property type="term" value="C:membrane"/>
    <property type="evidence" value="ECO:0007669"/>
    <property type="project" value="UniProtKB-SubCell"/>
</dbReference>
<feature type="transmembrane region" description="Helical" evidence="5">
    <location>
        <begin position="119"/>
        <end position="138"/>
    </location>
</feature>
<dbReference type="AlphaFoldDB" id="A0A6C0DWR4"/>
<reference evidence="6" key="1">
    <citation type="journal article" date="2020" name="Nature">
        <title>Giant virus diversity and host interactions through global metagenomics.</title>
        <authorList>
            <person name="Schulz F."/>
            <person name="Roux S."/>
            <person name="Paez-Espino D."/>
            <person name="Jungbluth S."/>
            <person name="Walsh D.A."/>
            <person name="Denef V.J."/>
            <person name="McMahon K.D."/>
            <person name="Konstantinidis K.T."/>
            <person name="Eloe-Fadrosh E.A."/>
            <person name="Kyrpides N.C."/>
            <person name="Woyke T."/>
        </authorList>
    </citation>
    <scope>NUCLEOTIDE SEQUENCE</scope>
    <source>
        <strain evidence="6">GVMAG-M-3300023174-75</strain>
    </source>
</reference>
<evidence type="ECO:0000256" key="4">
    <source>
        <dbReference type="ARBA" id="ARBA00023136"/>
    </source>
</evidence>
<sequence length="228" mass="26414">MNTNYYYNNYSTDLSQLFRLLHAKKQFFLFILINILIQIAITYYVHVKFDEIEITKDADQRRIIIIAAHILGFVLIIILGIVSMPIWLKFIIFSLVSVTMGIILEDVKTIADLNTIKTILLGIASIFVSMFAFGLVLIESNIQLKYKFELGLYFALISVLISTIVQYFIYYSSIIKKLALVVLLLLLTIYIMFTTNNIVQRNYYGDFIAASLAYYIDIFNIMFDAIRK</sequence>